<dbReference type="Proteomes" id="UP000054144">
    <property type="component" value="Unassembled WGS sequence"/>
</dbReference>
<evidence type="ECO:0000256" key="6">
    <source>
        <dbReference type="ARBA" id="ARBA00022801"/>
    </source>
</evidence>
<evidence type="ECO:0000313" key="11">
    <source>
        <dbReference type="Proteomes" id="UP000054144"/>
    </source>
</evidence>
<feature type="compositionally biased region" description="Low complexity" evidence="8">
    <location>
        <begin position="621"/>
        <end position="631"/>
    </location>
</feature>
<dbReference type="InterPro" id="IPR018200">
    <property type="entry name" value="USP_CS"/>
</dbReference>
<dbReference type="InterPro" id="IPR050164">
    <property type="entry name" value="Peptidase_C19"/>
</dbReference>
<gene>
    <name evidence="10" type="ORF">FISHEDRAFT_76949</name>
</gene>
<evidence type="ECO:0000259" key="9">
    <source>
        <dbReference type="PROSITE" id="PS50235"/>
    </source>
</evidence>
<feature type="compositionally biased region" description="Polar residues" evidence="8">
    <location>
        <begin position="362"/>
        <end position="372"/>
    </location>
</feature>
<comment type="catalytic activity">
    <reaction evidence="1">
        <text>Thiol-dependent hydrolysis of ester, thioester, amide, peptide and isopeptide bonds formed by the C-terminal Gly of ubiquitin (a 76-residue protein attached to proteins as an intracellular targeting signal).</text>
        <dbReference type="EC" id="3.4.19.12"/>
    </reaction>
</comment>
<evidence type="ECO:0000256" key="5">
    <source>
        <dbReference type="ARBA" id="ARBA00022786"/>
    </source>
</evidence>
<dbReference type="GO" id="GO:0016579">
    <property type="term" value="P:protein deubiquitination"/>
    <property type="evidence" value="ECO:0007669"/>
    <property type="project" value="InterPro"/>
</dbReference>
<keyword evidence="5" id="KW-0833">Ubl conjugation pathway</keyword>
<keyword evidence="11" id="KW-1185">Reference proteome</keyword>
<feature type="region of interest" description="Disordered" evidence="8">
    <location>
        <begin position="874"/>
        <end position="908"/>
    </location>
</feature>
<proteinExistence type="inferred from homology"/>
<dbReference type="InterPro" id="IPR001394">
    <property type="entry name" value="Peptidase_C19_UCH"/>
</dbReference>
<dbReference type="GO" id="GO:0006508">
    <property type="term" value="P:proteolysis"/>
    <property type="evidence" value="ECO:0007669"/>
    <property type="project" value="UniProtKB-KW"/>
</dbReference>
<feature type="compositionally biased region" description="Acidic residues" evidence="8">
    <location>
        <begin position="300"/>
        <end position="315"/>
    </location>
</feature>
<feature type="region of interest" description="Disordered" evidence="8">
    <location>
        <begin position="408"/>
        <end position="449"/>
    </location>
</feature>
<feature type="compositionally biased region" description="Basic and acidic residues" evidence="8">
    <location>
        <begin position="286"/>
        <end position="299"/>
    </location>
</feature>
<dbReference type="EMBL" id="KN882062">
    <property type="protein sequence ID" value="KIY45106.1"/>
    <property type="molecule type" value="Genomic_DNA"/>
</dbReference>
<feature type="compositionally biased region" description="Low complexity" evidence="8">
    <location>
        <begin position="429"/>
        <end position="439"/>
    </location>
</feature>
<evidence type="ECO:0000313" key="10">
    <source>
        <dbReference type="EMBL" id="KIY45106.1"/>
    </source>
</evidence>
<dbReference type="GO" id="GO:0005634">
    <property type="term" value="C:nucleus"/>
    <property type="evidence" value="ECO:0007669"/>
    <property type="project" value="TreeGrafter"/>
</dbReference>
<dbReference type="SUPFAM" id="SSF54001">
    <property type="entry name" value="Cysteine proteinases"/>
    <property type="match status" value="1"/>
</dbReference>
<evidence type="ECO:0000256" key="7">
    <source>
        <dbReference type="ARBA" id="ARBA00022807"/>
    </source>
</evidence>
<keyword evidence="6" id="KW-0378">Hydrolase</keyword>
<dbReference type="OrthoDB" id="420187at2759"/>
<sequence length="1003" mass="110864">MAKQKRPTAQELYFARKDREEKERSARLPPGLINHGNSCFMNSVLQGLIATPLLSDLVQFLPLSRPHLHAILPQRSPQLTNGREQAGEYMQPPVDDMPVGDVFLTMMLKAWDAQAHLLRESMSPKPLLSTLGRKYDQYLDFTQQDAHEFLRILLDAMRMEEFDVIKRRQPPPSADKHRRRRKTITPPVIVAEKDTPISFVDMIFGGKLASILVCQKCNHVSQTYEDFNDLSLSIKPEDYTMPRRERLKRLAKRITTFGTSQRPSSVPPLDRQAGEDSDDDTPVVPDEPRRSLELLRAPDADAEQSGQEDDDDDEEKCGNDKHKKSRSADGWVKLGRRISTTMGLARSSLEPSKERQSHARSRNTSGPSSSLATFGAGTDDSASAVNLENLPAITLSRVSESEPLANEFGRYSRSKSPPLPRAQSNSKASSVTRFSSRPSSKTRASPSMSPAKAAYLDRILADVPPTSSSPFSLFGSSSASFARSGSSQQWFKSSENGINLWLKTAGHLQSVEECLRAFTAVEVLDGENMVRCRRCWKIAHGLYHPQTSDGNANACTDDDGSDSDTGDESSGSNGTPASTLSDSWRPVVTIPTSISSPVIGAEELDRPSGDGRSVSSLPMFSTESTGSASSETYEDIMAIASPKRSSEDLPSTSFGHQQTVRLVQRDDTLRSTDRENTIRSPPLFAPQLRLASKSPTSDATDENSEYESDASVSARALNSESPHPPPDATSPVTYAPQAPPHQQPPSQIKKKKERVMKCPAYKRYLIATPPPILVVHLKRFQQVSKSNVISFSSGFKKLDDYVSFPLLLDLTPYLAPNRADYRMRDWECKGKGKANLDVPPPEPCLYRLYAVVVHIGSMLGGHYIAYTALPPPADKPGDEAGERASPDVVEKHEPVSAPGGKHGDEKHHTHFRHHSHAKAPVDDRQWAYISDTVVKLTTLEEVLKARAYLFDATVLLVTAIVIYDYHPNFPPLHVVVSTIPQPAFFVILCVLDGIHAIANYWRT</sequence>
<keyword evidence="7" id="KW-0788">Thiol protease</keyword>
<feature type="compositionally biased region" description="Acidic residues" evidence="8">
    <location>
        <begin position="556"/>
        <end position="567"/>
    </location>
</feature>
<dbReference type="InterPro" id="IPR038765">
    <property type="entry name" value="Papain-like_cys_pep_sf"/>
</dbReference>
<evidence type="ECO:0000256" key="4">
    <source>
        <dbReference type="ARBA" id="ARBA00022670"/>
    </source>
</evidence>
<dbReference type="PANTHER" id="PTHR24006">
    <property type="entry name" value="UBIQUITIN CARBOXYL-TERMINAL HYDROLASE"/>
    <property type="match status" value="1"/>
</dbReference>
<reference evidence="10 11" key="1">
    <citation type="journal article" date="2015" name="Fungal Genet. Biol.">
        <title>Evolution of novel wood decay mechanisms in Agaricales revealed by the genome sequences of Fistulina hepatica and Cylindrobasidium torrendii.</title>
        <authorList>
            <person name="Floudas D."/>
            <person name="Held B.W."/>
            <person name="Riley R."/>
            <person name="Nagy L.G."/>
            <person name="Koehler G."/>
            <person name="Ransdell A.S."/>
            <person name="Younus H."/>
            <person name="Chow J."/>
            <person name="Chiniquy J."/>
            <person name="Lipzen A."/>
            <person name="Tritt A."/>
            <person name="Sun H."/>
            <person name="Haridas S."/>
            <person name="LaButti K."/>
            <person name="Ohm R.A."/>
            <person name="Kues U."/>
            <person name="Blanchette R.A."/>
            <person name="Grigoriev I.V."/>
            <person name="Minto R.E."/>
            <person name="Hibbett D.S."/>
        </authorList>
    </citation>
    <scope>NUCLEOTIDE SEQUENCE [LARGE SCALE GENOMIC DNA]</scope>
    <source>
        <strain evidence="10 11">ATCC 64428</strain>
    </source>
</reference>
<evidence type="ECO:0000256" key="3">
    <source>
        <dbReference type="ARBA" id="ARBA00012759"/>
    </source>
</evidence>
<dbReference type="EC" id="3.4.19.12" evidence="3"/>
<dbReference type="PROSITE" id="PS00973">
    <property type="entry name" value="USP_2"/>
    <property type="match status" value="1"/>
</dbReference>
<dbReference type="InterPro" id="IPR028889">
    <property type="entry name" value="USP"/>
</dbReference>
<feature type="region of interest" description="Disordered" evidence="8">
    <location>
        <begin position="547"/>
        <end position="753"/>
    </location>
</feature>
<evidence type="ECO:0000256" key="2">
    <source>
        <dbReference type="ARBA" id="ARBA00009085"/>
    </source>
</evidence>
<organism evidence="10 11">
    <name type="scientific">Fistulina hepatica ATCC 64428</name>
    <dbReference type="NCBI Taxonomy" id="1128425"/>
    <lineage>
        <taxon>Eukaryota</taxon>
        <taxon>Fungi</taxon>
        <taxon>Dikarya</taxon>
        <taxon>Basidiomycota</taxon>
        <taxon>Agaricomycotina</taxon>
        <taxon>Agaricomycetes</taxon>
        <taxon>Agaricomycetidae</taxon>
        <taxon>Agaricales</taxon>
        <taxon>Fistulinaceae</taxon>
        <taxon>Fistulina</taxon>
    </lineage>
</organism>
<dbReference type="GO" id="GO:0005829">
    <property type="term" value="C:cytosol"/>
    <property type="evidence" value="ECO:0007669"/>
    <property type="project" value="TreeGrafter"/>
</dbReference>
<feature type="compositionally biased region" description="Polar residues" evidence="8">
    <location>
        <begin position="648"/>
        <end position="661"/>
    </location>
</feature>
<evidence type="ECO:0000256" key="8">
    <source>
        <dbReference type="SAM" id="MobiDB-lite"/>
    </source>
</evidence>
<dbReference type="Gene3D" id="3.90.70.10">
    <property type="entry name" value="Cysteine proteinases"/>
    <property type="match status" value="2"/>
</dbReference>
<comment type="similarity">
    <text evidence="2">Belongs to the peptidase C19 family.</text>
</comment>
<protein>
    <recommendedName>
        <fullName evidence="3">ubiquitinyl hydrolase 1</fullName>
        <ecNumber evidence="3">3.4.19.12</ecNumber>
    </recommendedName>
</protein>
<feature type="compositionally biased region" description="Basic and acidic residues" evidence="8">
    <location>
        <begin position="663"/>
        <end position="677"/>
    </location>
</feature>
<name>A0A0D7A5C3_9AGAR</name>
<dbReference type="AlphaFoldDB" id="A0A0D7A5C3"/>
<dbReference type="PROSITE" id="PS50235">
    <property type="entry name" value="USP_3"/>
    <property type="match status" value="1"/>
</dbReference>
<feature type="domain" description="USP" evidence="9">
    <location>
        <begin position="30"/>
        <end position="955"/>
    </location>
</feature>
<dbReference type="PANTHER" id="PTHR24006:SF888">
    <property type="entry name" value="UBIQUITIN CARBOXYL-TERMINAL HYDROLASE 30"/>
    <property type="match status" value="1"/>
</dbReference>
<dbReference type="Pfam" id="PF00443">
    <property type="entry name" value="UCH"/>
    <property type="match status" value="1"/>
</dbReference>
<keyword evidence="4" id="KW-0645">Protease</keyword>
<feature type="region of interest" description="Disordered" evidence="8">
    <location>
        <begin position="254"/>
        <end position="382"/>
    </location>
</feature>
<dbReference type="PROSITE" id="PS00972">
    <property type="entry name" value="USP_1"/>
    <property type="match status" value="1"/>
</dbReference>
<evidence type="ECO:0000256" key="1">
    <source>
        <dbReference type="ARBA" id="ARBA00000707"/>
    </source>
</evidence>
<dbReference type="GO" id="GO:0004843">
    <property type="term" value="F:cysteine-type deubiquitinase activity"/>
    <property type="evidence" value="ECO:0007669"/>
    <property type="project" value="UniProtKB-EC"/>
</dbReference>
<feature type="compositionally biased region" description="Acidic residues" evidence="8">
    <location>
        <begin position="699"/>
        <end position="708"/>
    </location>
</feature>
<accession>A0A0D7A5C3</accession>
<feature type="compositionally biased region" description="Basic and acidic residues" evidence="8">
    <location>
        <begin position="875"/>
        <end position="894"/>
    </location>
</feature>